<dbReference type="CDD" id="cd12244">
    <property type="entry name" value="RRM2_MSSP"/>
    <property type="match status" value="1"/>
</dbReference>
<feature type="transmembrane region" description="Helical" evidence="5">
    <location>
        <begin position="703"/>
        <end position="730"/>
    </location>
</feature>
<feature type="domain" description="RRM" evidence="6">
    <location>
        <begin position="413"/>
        <end position="493"/>
    </location>
</feature>
<feature type="compositionally biased region" description="Polar residues" evidence="4">
    <location>
        <begin position="284"/>
        <end position="293"/>
    </location>
</feature>
<accession>A0A0V1KZJ3</accession>
<feature type="region of interest" description="Disordered" evidence="4">
    <location>
        <begin position="282"/>
        <end position="333"/>
    </location>
</feature>
<evidence type="ECO:0000313" key="8">
    <source>
        <dbReference type="Proteomes" id="UP000054721"/>
    </source>
</evidence>
<reference evidence="7 8" key="1">
    <citation type="submission" date="2015-05" db="EMBL/GenBank/DDBJ databases">
        <title>Evolution of Trichinella species and genotypes.</title>
        <authorList>
            <person name="Korhonen P.K."/>
            <person name="Edoardo P."/>
            <person name="Giuseppe L.R."/>
            <person name="Gasser R.B."/>
        </authorList>
    </citation>
    <scope>NUCLEOTIDE SEQUENCE [LARGE SCALE GENOMIC DNA]</scope>
    <source>
        <strain evidence="7">ISS10</strain>
    </source>
</reference>
<keyword evidence="2 3" id="KW-0694">RNA-binding</keyword>
<dbReference type="SUPFAM" id="SSF54928">
    <property type="entry name" value="RNA-binding domain, RBD"/>
    <property type="match status" value="2"/>
</dbReference>
<protein>
    <submittedName>
        <fullName evidence="7">RNA-binding motif, single-stranded-interacting protein 3</fullName>
    </submittedName>
</protein>
<evidence type="ECO:0000256" key="1">
    <source>
        <dbReference type="ARBA" id="ARBA00022737"/>
    </source>
</evidence>
<dbReference type="InterPro" id="IPR012677">
    <property type="entry name" value="Nucleotide-bd_a/b_plait_sf"/>
</dbReference>
<dbReference type="FunFam" id="3.30.70.330:FF:000012">
    <property type="entry name" value="RNA-binding motif, single-stranded-interacting protein 3 isoform 1"/>
    <property type="match status" value="1"/>
</dbReference>
<sequence>MQLVKNATICKGKYHTGVPPDLFTSGKEYLFLMRSSSSDEVFLPDEVTSYSTGYSSCPGMIPNSTGSSLRQPKKPNNPPNSTVSKLFDVVAVLVGGNAMLPVHSAFISKKWQKIMSRSEMLTMERYHRVEIRVECCEAGRPLVRPSVRLLLRAHTCARNYSWRTTNVEVDGVQRSSGRPDGRPAVVLFVCLNTFLPYATDCVAPPPQLTNTLRFLKTERMSPGVVGYPTTSAAAAAAAAAAAVASAPPPPPPPPAPAPAPPTNWALTNVAVPVVRQQPAPYYGSYQNRNSVVRPSSGYRGSTGNSGSSATGGGGGDRSSRSASSDSPREQLSQTNLYIRGLAQNTSDRDLYNMCQQYGKIVSTKAILDKTTNLCKGYGFVDFDTPEAAERAVQSLTQQGYMAQMAKQQEQDPTNLYLANLPPNWNEPQLENLLKAFGTVVSTRILRYHNGASRGVGFARMETREHCENVIKEFNGKVLTGHTGDPLLVKFADSGRRHRRTHFYHFTGSRDNFNNGEASYTIPAYDPNQMTNGNGALNAGPFAATNFYQLNPQYAYFAAAPFSSVALTIVSGQPFLGYPTVSNGTENAAGINNLAAQMNHMSLGQAPQPTPIHNAQPQYAGAGIPSIHPAYQLYQQTFYPPMCIPEMQAATIDITAINGNGNVSPPTIVAIEETEVNYRGSTNGSVVVSPAFNKIACEYFPEAFIIYGLYLSFKFLLFVFPFHFFLFCFYVHRLDRRVLFQ</sequence>
<keyword evidence="5" id="KW-0812">Transmembrane</keyword>
<evidence type="ECO:0000256" key="4">
    <source>
        <dbReference type="SAM" id="MobiDB-lite"/>
    </source>
</evidence>
<evidence type="ECO:0000259" key="6">
    <source>
        <dbReference type="PROSITE" id="PS50102"/>
    </source>
</evidence>
<keyword evidence="5" id="KW-1133">Transmembrane helix</keyword>
<evidence type="ECO:0000256" key="5">
    <source>
        <dbReference type="SAM" id="Phobius"/>
    </source>
</evidence>
<dbReference type="GO" id="GO:0003723">
    <property type="term" value="F:RNA binding"/>
    <property type="evidence" value="ECO:0007669"/>
    <property type="project" value="UniProtKB-UniRule"/>
</dbReference>
<dbReference type="Pfam" id="PF00076">
    <property type="entry name" value="RRM_1"/>
    <property type="match status" value="2"/>
</dbReference>
<name>A0A0V1KZJ3_9BILA</name>
<dbReference type="Proteomes" id="UP000054721">
    <property type="component" value="Unassembled WGS sequence"/>
</dbReference>
<dbReference type="PROSITE" id="PS50102">
    <property type="entry name" value="RRM"/>
    <property type="match status" value="2"/>
</dbReference>
<proteinExistence type="predicted"/>
<dbReference type="OrthoDB" id="271725at2759"/>
<feature type="domain" description="RRM" evidence="6">
    <location>
        <begin position="334"/>
        <end position="409"/>
    </location>
</feature>
<feature type="region of interest" description="Disordered" evidence="4">
    <location>
        <begin position="59"/>
        <end position="81"/>
    </location>
</feature>
<evidence type="ECO:0000256" key="3">
    <source>
        <dbReference type="PROSITE-ProRule" id="PRU00176"/>
    </source>
</evidence>
<dbReference type="SMART" id="SM00360">
    <property type="entry name" value="RRM"/>
    <property type="match status" value="2"/>
</dbReference>
<dbReference type="AlphaFoldDB" id="A0A0V1KZJ3"/>
<keyword evidence="1" id="KW-0677">Repeat</keyword>
<dbReference type="FunFam" id="3.30.70.330:FF:000169">
    <property type="entry name" value="protein alan shepard isoform X4"/>
    <property type="match status" value="1"/>
</dbReference>
<organism evidence="7 8">
    <name type="scientific">Trichinella nativa</name>
    <dbReference type="NCBI Taxonomy" id="6335"/>
    <lineage>
        <taxon>Eukaryota</taxon>
        <taxon>Metazoa</taxon>
        <taxon>Ecdysozoa</taxon>
        <taxon>Nematoda</taxon>
        <taxon>Enoplea</taxon>
        <taxon>Dorylaimia</taxon>
        <taxon>Trichinellida</taxon>
        <taxon>Trichinellidae</taxon>
        <taxon>Trichinella</taxon>
    </lineage>
</organism>
<feature type="non-terminal residue" evidence="7">
    <location>
        <position position="1"/>
    </location>
</feature>
<keyword evidence="5" id="KW-0472">Membrane</keyword>
<dbReference type="InterPro" id="IPR035979">
    <property type="entry name" value="RBD_domain_sf"/>
</dbReference>
<dbReference type="STRING" id="6335.A0A0V1KZJ3"/>
<dbReference type="EMBL" id="JYDW01000184">
    <property type="protein sequence ID" value="KRZ52730.1"/>
    <property type="molecule type" value="Genomic_DNA"/>
</dbReference>
<dbReference type="Gene3D" id="3.30.70.330">
    <property type="match status" value="2"/>
</dbReference>
<dbReference type="InterPro" id="IPR000504">
    <property type="entry name" value="RRM_dom"/>
</dbReference>
<comment type="caution">
    <text evidence="7">The sequence shown here is derived from an EMBL/GenBank/DDBJ whole genome shotgun (WGS) entry which is preliminary data.</text>
</comment>
<evidence type="ECO:0000313" key="7">
    <source>
        <dbReference type="EMBL" id="KRZ52730.1"/>
    </source>
</evidence>
<dbReference type="PANTHER" id="PTHR24012">
    <property type="entry name" value="RNA BINDING PROTEIN"/>
    <property type="match status" value="1"/>
</dbReference>
<gene>
    <name evidence="7" type="primary">Rbms3</name>
    <name evidence="7" type="ORF">T02_8510</name>
</gene>
<keyword evidence="8" id="KW-1185">Reference proteome</keyword>
<evidence type="ECO:0000256" key="2">
    <source>
        <dbReference type="ARBA" id="ARBA00022884"/>
    </source>
</evidence>